<dbReference type="EMBL" id="ML978070">
    <property type="protein sequence ID" value="KAF2014893.1"/>
    <property type="molecule type" value="Genomic_DNA"/>
</dbReference>
<feature type="region of interest" description="Disordered" evidence="1">
    <location>
        <begin position="1"/>
        <end position="237"/>
    </location>
</feature>
<feature type="compositionally biased region" description="Low complexity" evidence="1">
    <location>
        <begin position="342"/>
        <end position="352"/>
    </location>
</feature>
<feature type="compositionally biased region" description="Acidic residues" evidence="1">
    <location>
        <begin position="470"/>
        <end position="480"/>
    </location>
</feature>
<organism evidence="2 3">
    <name type="scientific">Aaosphaeria arxii CBS 175.79</name>
    <dbReference type="NCBI Taxonomy" id="1450172"/>
    <lineage>
        <taxon>Eukaryota</taxon>
        <taxon>Fungi</taxon>
        <taxon>Dikarya</taxon>
        <taxon>Ascomycota</taxon>
        <taxon>Pezizomycotina</taxon>
        <taxon>Dothideomycetes</taxon>
        <taxon>Pleosporomycetidae</taxon>
        <taxon>Pleosporales</taxon>
        <taxon>Pleosporales incertae sedis</taxon>
        <taxon>Aaosphaeria</taxon>
    </lineage>
</organism>
<gene>
    <name evidence="2" type="ORF">BU24DRAFT_223260</name>
</gene>
<feature type="region of interest" description="Disordered" evidence="1">
    <location>
        <begin position="444"/>
        <end position="489"/>
    </location>
</feature>
<feature type="compositionally biased region" description="Basic residues" evidence="1">
    <location>
        <begin position="684"/>
        <end position="695"/>
    </location>
</feature>
<feature type="compositionally biased region" description="Polar residues" evidence="1">
    <location>
        <begin position="112"/>
        <end position="147"/>
    </location>
</feature>
<feature type="compositionally biased region" description="Basic residues" evidence="1">
    <location>
        <begin position="170"/>
        <end position="189"/>
    </location>
</feature>
<dbReference type="RefSeq" id="XP_033383232.1">
    <property type="nucleotide sequence ID" value="XM_033522084.1"/>
</dbReference>
<sequence length="754" mass="82902">MLTNDGFVASNMSGEGSLQRSSWKADAIRRGDLKISGPIPITEETPLSEDEEREFAEAHKAKESPPSNDVLPKSPLPQQAIAEPRVHPNPQPSVHNESLHATISDLGDGHASTLQTHNSNSNELPEQRTTPISGRGTSNAQRQSSVEPTYYSTPSPFPSIPGETSPKMTAAKKKRKSGLRNVFRKMFGRKSRDEHDHIEEEEEDTSRRHTYHRSDPGILTSSPKPQQEKPSTARISDLPVQDLQPVNPLGQHLPFPMNVNAPQESSPTQQYLTFDIPTPDLGRRRATLPSLLLSQSEAHALKAAIGGSVERLPSWDERLDAESLTSPQIGIALSSPPPPAAVPAGPRAPHGAQSVQAKRRSRSAGALRDLAKARPSIERRRSAEIRYWRDSYQTGSIYSTGTRPQTAKTIDTVRTADNQQAITTRSPEPTLQTVAAHQPTVVQQQHAQDLSEIPSPSESFHFGDLKSGFSDDEPDTEEPEIPPRSEKRLSIEDRVKHLEDNMRDLETSVRRISGRSNRQTIVLENVPKGRRSRNRSSSATSRHSSRSNDRAVSGHYDGPPSPTIAPLSAVDEFPSSTSRQTVIVDSGPSWRPSTAQRNDIAEQLAAVQASLKHERSARKTLESQVFTLQRDVANLQAMLHKFMNQSPSYPTPSPDNVVTSNEERLATPRAGPEQGFRLDTAPRSRNHTFTSHHTHSSSEIGNYSLSSSVDDVTSPEAWMTPKEESGFGSGFFHKNKSRSSINVAGPKAVDGEMF</sequence>
<evidence type="ECO:0000256" key="1">
    <source>
        <dbReference type="SAM" id="MobiDB-lite"/>
    </source>
</evidence>
<evidence type="ECO:0000313" key="2">
    <source>
        <dbReference type="EMBL" id="KAF2014893.1"/>
    </source>
</evidence>
<name>A0A6A5XPM3_9PLEO</name>
<feature type="compositionally biased region" description="Polar residues" evidence="1">
    <location>
        <begin position="644"/>
        <end position="660"/>
    </location>
</feature>
<dbReference type="OrthoDB" id="5428925at2759"/>
<feature type="compositionally biased region" description="Polar residues" evidence="1">
    <location>
        <begin position="219"/>
        <end position="234"/>
    </location>
</feature>
<keyword evidence="3" id="KW-1185">Reference proteome</keyword>
<reference evidence="2" key="1">
    <citation type="journal article" date="2020" name="Stud. Mycol.">
        <title>101 Dothideomycetes genomes: a test case for predicting lifestyles and emergence of pathogens.</title>
        <authorList>
            <person name="Haridas S."/>
            <person name="Albert R."/>
            <person name="Binder M."/>
            <person name="Bloem J."/>
            <person name="Labutti K."/>
            <person name="Salamov A."/>
            <person name="Andreopoulos B."/>
            <person name="Baker S."/>
            <person name="Barry K."/>
            <person name="Bills G."/>
            <person name="Bluhm B."/>
            <person name="Cannon C."/>
            <person name="Castanera R."/>
            <person name="Culley D."/>
            <person name="Daum C."/>
            <person name="Ezra D."/>
            <person name="Gonzalez J."/>
            <person name="Henrissat B."/>
            <person name="Kuo A."/>
            <person name="Liang C."/>
            <person name="Lipzen A."/>
            <person name="Lutzoni F."/>
            <person name="Magnuson J."/>
            <person name="Mondo S."/>
            <person name="Nolan M."/>
            <person name="Ohm R."/>
            <person name="Pangilinan J."/>
            <person name="Park H.-J."/>
            <person name="Ramirez L."/>
            <person name="Alfaro M."/>
            <person name="Sun H."/>
            <person name="Tritt A."/>
            <person name="Yoshinaga Y."/>
            <person name="Zwiers L.-H."/>
            <person name="Turgeon B."/>
            <person name="Goodwin S."/>
            <person name="Spatafora J."/>
            <person name="Crous P."/>
            <person name="Grigoriev I."/>
        </authorList>
    </citation>
    <scope>NUCLEOTIDE SEQUENCE</scope>
    <source>
        <strain evidence="2">CBS 175.79</strain>
    </source>
</reference>
<feature type="compositionally biased region" description="Polar residues" evidence="1">
    <location>
        <begin position="10"/>
        <end position="22"/>
    </location>
</feature>
<feature type="region of interest" description="Disordered" evidence="1">
    <location>
        <begin position="644"/>
        <end position="707"/>
    </location>
</feature>
<feature type="compositionally biased region" description="Polar residues" evidence="1">
    <location>
        <begin position="444"/>
        <end position="458"/>
    </location>
</feature>
<protein>
    <submittedName>
        <fullName evidence="2">Uncharacterized protein</fullName>
    </submittedName>
</protein>
<accession>A0A6A5XPM3</accession>
<proteinExistence type="predicted"/>
<evidence type="ECO:0000313" key="3">
    <source>
        <dbReference type="Proteomes" id="UP000799778"/>
    </source>
</evidence>
<feature type="region of interest" description="Disordered" evidence="1">
    <location>
        <begin position="507"/>
        <end position="573"/>
    </location>
</feature>
<feature type="compositionally biased region" description="Polar residues" evidence="1">
    <location>
        <begin position="92"/>
        <end position="101"/>
    </location>
</feature>
<dbReference type="GeneID" id="54279481"/>
<dbReference type="Proteomes" id="UP000799778">
    <property type="component" value="Unassembled WGS sequence"/>
</dbReference>
<dbReference type="AlphaFoldDB" id="A0A6A5XPM3"/>
<feature type="region of interest" description="Disordered" evidence="1">
    <location>
        <begin position="331"/>
        <end position="370"/>
    </location>
</feature>